<feature type="region of interest" description="Disordered" evidence="4">
    <location>
        <begin position="187"/>
        <end position="208"/>
    </location>
</feature>
<dbReference type="PANTHER" id="PTHR13937:SF0">
    <property type="entry name" value="EUKARYOTIC TRANSLATION INITIATION FACTOR 3 SUBUNIT C-RELATED"/>
    <property type="match status" value="1"/>
</dbReference>
<name>A0A7S4HGX8_9EUKA</name>
<protein>
    <recommendedName>
        <fullName evidence="5">PCI domain-containing protein</fullName>
    </recommendedName>
</protein>
<feature type="compositionally biased region" description="Polar residues" evidence="4">
    <location>
        <begin position="764"/>
        <end position="779"/>
    </location>
</feature>
<evidence type="ECO:0000256" key="1">
    <source>
        <dbReference type="ARBA" id="ARBA00022490"/>
    </source>
</evidence>
<dbReference type="Pfam" id="PF01399">
    <property type="entry name" value="PCI"/>
    <property type="match status" value="1"/>
</dbReference>
<dbReference type="InterPro" id="IPR058999">
    <property type="entry name" value="EIF3CL_C"/>
</dbReference>
<feature type="compositionally biased region" description="Acidic residues" evidence="4">
    <location>
        <begin position="9"/>
        <end position="30"/>
    </location>
</feature>
<feature type="domain" description="PCI" evidence="5">
    <location>
        <begin position="541"/>
        <end position="713"/>
    </location>
</feature>
<dbReference type="AlphaFoldDB" id="A0A7S4HGX8"/>
<gene>
    <name evidence="6" type="ORF">VSP0166_LOCUS134</name>
</gene>
<dbReference type="SUPFAM" id="SSF46785">
    <property type="entry name" value="Winged helix' DNA-binding domain"/>
    <property type="match status" value="1"/>
</dbReference>
<proteinExistence type="predicted"/>
<dbReference type="GO" id="GO:0003743">
    <property type="term" value="F:translation initiation factor activity"/>
    <property type="evidence" value="ECO:0007669"/>
    <property type="project" value="UniProtKB-KW"/>
</dbReference>
<accession>A0A7S4HGX8</accession>
<keyword evidence="1" id="KW-0963">Cytoplasm</keyword>
<dbReference type="InterPro" id="IPR036390">
    <property type="entry name" value="WH_DNA-bd_sf"/>
</dbReference>
<dbReference type="GO" id="GO:0031369">
    <property type="term" value="F:translation initiation factor binding"/>
    <property type="evidence" value="ECO:0007669"/>
    <property type="project" value="InterPro"/>
</dbReference>
<dbReference type="EMBL" id="HBKP01000177">
    <property type="protein sequence ID" value="CAE2198808.1"/>
    <property type="molecule type" value="Transcribed_RNA"/>
</dbReference>
<dbReference type="Pfam" id="PF05470">
    <property type="entry name" value="eIF-3c_N"/>
    <property type="match status" value="1"/>
</dbReference>
<dbReference type="GO" id="GO:0003723">
    <property type="term" value="F:RNA binding"/>
    <property type="evidence" value="ECO:0007669"/>
    <property type="project" value="InterPro"/>
</dbReference>
<evidence type="ECO:0000256" key="3">
    <source>
        <dbReference type="ARBA" id="ARBA00022917"/>
    </source>
</evidence>
<dbReference type="SMART" id="SM00088">
    <property type="entry name" value="PINT"/>
    <property type="match status" value="1"/>
</dbReference>
<sequence>MSGKFWGTDSEEEEEEDFFSDSEEGEDEEATGNASRWVQGAAYGSDDEEETREVRAKHERINDTLEKQVQSLRNKIEENDWNAIAKEFDEVSKTHKKWLAAWERTEKEAAPVYIALLADLETFHATCYGDNKYKKSLSKTNKKSLNGMQQKMRRNNAPFAAAIDQFRERKKLVEAGELEETELIEEVTKDDPTSVEPETPAEEAKEEKQWTPALVDEKLEKIISARGRKGYDRQTQIRKLKKLLDTGVQTNFQTGQIYMHIISIQFDASSIAAHMGTKIWKECIDYLVKTMKLVESDSSVAKTKKNKDAVIPVVDVATSIYHFLERLEQEYFKSLQDSDPTKVSSYVKRMRDVPSMLSITEKVRDFYAKWNDMQVIVKCTLVLMKYKHQTIRLNEQGGEDNQLGDSICEGMATCSEEEIERLAKIVFKNGDERQKTHSMLYLITFLASHDKYDKARNLMLMSHIQETVSSADIETQILFNRAMAYLGICAFRDGKILDCHNCLVDLYSSMKYKELLAQGTTRYSDKGAEQEKIESRRQMPYHMHINTEVLETFYFISAILLEVPDSAANSFDVKRKPVSRILKKYLEGSERQIFAGPPEAPRDYFVASAKALIRGDWKKSCKLLFGLSVWNYIADAERLKDMIQQRIKEAGLRTYLFTASSVYDSLSAERLSSLFDLEQKLIHSIVCKMIISGNLSASWEDQESPCVVLHRADPSNIQNLSLHFAEKIGSLVENNERLFDSRTHTRNADNQRKFKSQRPRGSTKEQGNSRQSRPVARQN</sequence>
<evidence type="ECO:0000256" key="2">
    <source>
        <dbReference type="ARBA" id="ARBA00022540"/>
    </source>
</evidence>
<feature type="region of interest" description="Disordered" evidence="4">
    <location>
        <begin position="1"/>
        <end position="59"/>
    </location>
</feature>
<feature type="compositionally biased region" description="Basic and acidic residues" evidence="4">
    <location>
        <begin position="742"/>
        <end position="752"/>
    </location>
</feature>
<dbReference type="InterPro" id="IPR000717">
    <property type="entry name" value="PCI_dom"/>
</dbReference>
<organism evidence="6">
    <name type="scientific">Vannella robusta</name>
    <dbReference type="NCBI Taxonomy" id="1487602"/>
    <lineage>
        <taxon>Eukaryota</taxon>
        <taxon>Amoebozoa</taxon>
        <taxon>Discosea</taxon>
        <taxon>Flabellinia</taxon>
        <taxon>Vannellidae</taxon>
        <taxon>Vannella</taxon>
    </lineage>
</organism>
<dbReference type="GO" id="GO:0005852">
    <property type="term" value="C:eukaryotic translation initiation factor 3 complex"/>
    <property type="evidence" value="ECO:0007669"/>
    <property type="project" value="InterPro"/>
</dbReference>
<evidence type="ECO:0000313" key="6">
    <source>
        <dbReference type="EMBL" id="CAE2198808.1"/>
    </source>
</evidence>
<keyword evidence="3" id="KW-0648">Protein biosynthesis</keyword>
<dbReference type="PROSITE" id="PS50250">
    <property type="entry name" value="PCI"/>
    <property type="match status" value="1"/>
</dbReference>
<reference evidence="6" key="1">
    <citation type="submission" date="2021-01" db="EMBL/GenBank/DDBJ databases">
        <authorList>
            <person name="Corre E."/>
            <person name="Pelletier E."/>
            <person name="Niang G."/>
            <person name="Scheremetjew M."/>
            <person name="Finn R."/>
            <person name="Kale V."/>
            <person name="Holt S."/>
            <person name="Cochrane G."/>
            <person name="Meng A."/>
            <person name="Brown T."/>
            <person name="Cohen L."/>
        </authorList>
    </citation>
    <scope>NUCLEOTIDE SEQUENCE</scope>
    <source>
        <strain evidence="6">DIVA3 518/3/11/1/6</strain>
    </source>
</reference>
<evidence type="ECO:0000259" key="5">
    <source>
        <dbReference type="PROSITE" id="PS50250"/>
    </source>
</evidence>
<dbReference type="Pfam" id="PF26569">
    <property type="entry name" value="EIF3CL_C"/>
    <property type="match status" value="1"/>
</dbReference>
<dbReference type="PANTHER" id="PTHR13937">
    <property type="entry name" value="EUKARYOTIC TRANSLATION INITATION FACTOR 3, SUBUNIT 8 EIF3S8 -RELATED"/>
    <property type="match status" value="1"/>
</dbReference>
<dbReference type="InterPro" id="IPR008905">
    <property type="entry name" value="EIF3C_N_dom"/>
</dbReference>
<keyword evidence="2" id="KW-0396">Initiation factor</keyword>
<dbReference type="InterPro" id="IPR027516">
    <property type="entry name" value="EIF3C"/>
</dbReference>
<evidence type="ECO:0000256" key="4">
    <source>
        <dbReference type="SAM" id="MobiDB-lite"/>
    </source>
</evidence>
<feature type="region of interest" description="Disordered" evidence="4">
    <location>
        <begin position="742"/>
        <end position="779"/>
    </location>
</feature>